<gene>
    <name evidence="6" type="ORF">GCM10023329_50960</name>
</gene>
<dbReference type="PANTHER" id="PTHR30055">
    <property type="entry name" value="HTH-TYPE TRANSCRIPTIONAL REGULATOR RUTR"/>
    <property type="match status" value="1"/>
</dbReference>
<comment type="caution">
    <text evidence="6">The sequence shown here is derived from an EMBL/GenBank/DDBJ whole genome shotgun (WGS) entry which is preliminary data.</text>
</comment>
<accession>A0ABP9BAD0</accession>
<dbReference type="Pfam" id="PF00440">
    <property type="entry name" value="TetR_N"/>
    <property type="match status" value="1"/>
</dbReference>
<dbReference type="EMBL" id="BAABJV010000019">
    <property type="protein sequence ID" value="GAA4792673.1"/>
    <property type="molecule type" value="Genomic_DNA"/>
</dbReference>
<keyword evidence="1" id="KW-0805">Transcription regulation</keyword>
<dbReference type="PROSITE" id="PS50977">
    <property type="entry name" value="HTH_TETR_2"/>
    <property type="match status" value="1"/>
</dbReference>
<reference evidence="7" key="1">
    <citation type="journal article" date="2019" name="Int. J. Syst. Evol. Microbiol.">
        <title>The Global Catalogue of Microorganisms (GCM) 10K type strain sequencing project: providing services to taxonomists for standard genome sequencing and annotation.</title>
        <authorList>
            <consortium name="The Broad Institute Genomics Platform"/>
            <consortium name="The Broad Institute Genome Sequencing Center for Infectious Disease"/>
            <person name="Wu L."/>
            <person name="Ma J."/>
        </authorList>
    </citation>
    <scope>NUCLEOTIDE SEQUENCE [LARGE SCALE GENOMIC DNA]</scope>
    <source>
        <strain evidence="7">JCM 18324</strain>
    </source>
</reference>
<dbReference type="InterPro" id="IPR001647">
    <property type="entry name" value="HTH_TetR"/>
</dbReference>
<dbReference type="PANTHER" id="PTHR30055:SF234">
    <property type="entry name" value="HTH-TYPE TRANSCRIPTIONAL REGULATOR BETI"/>
    <property type="match status" value="1"/>
</dbReference>
<dbReference type="InterPro" id="IPR009057">
    <property type="entry name" value="Homeodomain-like_sf"/>
</dbReference>
<protein>
    <submittedName>
        <fullName evidence="6">TetR family transcriptional regulator</fullName>
    </submittedName>
</protein>
<feature type="domain" description="HTH tetR-type" evidence="5">
    <location>
        <begin position="1"/>
        <end position="55"/>
    </location>
</feature>
<dbReference type="InterPro" id="IPR050109">
    <property type="entry name" value="HTH-type_TetR-like_transc_reg"/>
</dbReference>
<evidence type="ECO:0000313" key="6">
    <source>
        <dbReference type="EMBL" id="GAA4792673.1"/>
    </source>
</evidence>
<dbReference type="SUPFAM" id="SSF46689">
    <property type="entry name" value="Homeodomain-like"/>
    <property type="match status" value="1"/>
</dbReference>
<feature type="DNA-binding region" description="H-T-H motif" evidence="4">
    <location>
        <begin position="18"/>
        <end position="37"/>
    </location>
</feature>
<dbReference type="PRINTS" id="PR00455">
    <property type="entry name" value="HTHTETR"/>
</dbReference>
<evidence type="ECO:0000259" key="5">
    <source>
        <dbReference type="PROSITE" id="PS50977"/>
    </source>
</evidence>
<keyword evidence="2 4" id="KW-0238">DNA-binding</keyword>
<evidence type="ECO:0000256" key="1">
    <source>
        <dbReference type="ARBA" id="ARBA00023015"/>
    </source>
</evidence>
<keyword evidence="3" id="KW-0804">Transcription</keyword>
<dbReference type="Gene3D" id="1.10.357.10">
    <property type="entry name" value="Tetracycline Repressor, domain 2"/>
    <property type="match status" value="1"/>
</dbReference>
<dbReference type="Pfam" id="PF17933">
    <property type="entry name" value="TetR_C_25"/>
    <property type="match status" value="1"/>
</dbReference>
<dbReference type="Proteomes" id="UP001501147">
    <property type="component" value="Unassembled WGS sequence"/>
</dbReference>
<evidence type="ECO:0000256" key="4">
    <source>
        <dbReference type="PROSITE-ProRule" id="PRU00335"/>
    </source>
</evidence>
<evidence type="ECO:0000256" key="2">
    <source>
        <dbReference type="ARBA" id="ARBA00023125"/>
    </source>
</evidence>
<proteinExistence type="predicted"/>
<organism evidence="6 7">
    <name type="scientific">Streptomyces sanyensis</name>
    <dbReference type="NCBI Taxonomy" id="568869"/>
    <lineage>
        <taxon>Bacteria</taxon>
        <taxon>Bacillati</taxon>
        <taxon>Actinomycetota</taxon>
        <taxon>Actinomycetes</taxon>
        <taxon>Kitasatosporales</taxon>
        <taxon>Streptomycetaceae</taxon>
        <taxon>Streptomyces</taxon>
    </lineage>
</organism>
<evidence type="ECO:0000256" key="3">
    <source>
        <dbReference type="ARBA" id="ARBA00023163"/>
    </source>
</evidence>
<keyword evidence="7" id="KW-1185">Reference proteome</keyword>
<evidence type="ECO:0000313" key="7">
    <source>
        <dbReference type="Proteomes" id="UP001501147"/>
    </source>
</evidence>
<name>A0ABP9BAD0_9ACTN</name>
<sequence length="197" mass="20632">MRDEALGLFAASGPDAVSVRQIAQAAGVSPGLVLHHFGSKDGLRQEVDRHVLAVFEAVLGEVAVRAPAGGPAQGPQHGLAAAVLRHLPADSPVPAYLGRLLLSGSEEGRTLFRRLFELSRRALEQMERAGQASGGRDPQVRAAFLLVNDLALLLLRPRVAEVLGVDPLSAEGLERWAPEVLAIYGGGLTAEGTGDTA</sequence>
<dbReference type="InterPro" id="IPR041484">
    <property type="entry name" value="TetR_C_25"/>
</dbReference>